<dbReference type="InterPro" id="IPR011332">
    <property type="entry name" value="Ribosomal_zn-bd"/>
</dbReference>
<keyword evidence="3" id="KW-0689">Ribosomal protein</keyword>
<comment type="caution">
    <text evidence="7">The sequence shown here is derived from an EMBL/GenBank/DDBJ whole genome shotgun (WGS) entry which is preliminary data.</text>
</comment>
<gene>
    <name evidence="7" type="ORF">DB88DRAFT_77405</name>
</gene>
<evidence type="ECO:0000313" key="8">
    <source>
        <dbReference type="Proteomes" id="UP001182556"/>
    </source>
</evidence>
<dbReference type="NCBIfam" id="TIGR01023">
    <property type="entry name" value="rpmG_bact"/>
    <property type="match status" value="1"/>
</dbReference>
<dbReference type="InterPro" id="IPR001705">
    <property type="entry name" value="Ribosomal_bL33"/>
</dbReference>
<dbReference type="EMBL" id="JAODAN010000010">
    <property type="protein sequence ID" value="KAK1921716.1"/>
    <property type="molecule type" value="Genomic_DNA"/>
</dbReference>
<dbReference type="GO" id="GO:0005840">
    <property type="term" value="C:ribosome"/>
    <property type="evidence" value="ECO:0007669"/>
    <property type="project" value="UniProtKB-KW"/>
</dbReference>
<name>A0AAD9FN40_PAPLA</name>
<evidence type="ECO:0000256" key="2">
    <source>
        <dbReference type="ARBA" id="ARBA00007596"/>
    </source>
</evidence>
<dbReference type="PANTHER" id="PTHR47037">
    <property type="entry name" value="39S RIBOSOMAL PROTEIN L33, MITOCHONDRIAL"/>
    <property type="match status" value="1"/>
</dbReference>
<keyword evidence="5" id="KW-0687">Ribonucleoprotein</keyword>
<dbReference type="PANTHER" id="PTHR47037:SF1">
    <property type="entry name" value="LARGE RIBOSOMAL SUBUNIT PROTEIN BL33M"/>
    <property type="match status" value="1"/>
</dbReference>
<dbReference type="Pfam" id="PF00471">
    <property type="entry name" value="Ribosomal_L33"/>
    <property type="match status" value="1"/>
</dbReference>
<dbReference type="InterPro" id="IPR038584">
    <property type="entry name" value="Ribosomal_bL33_sf"/>
</dbReference>
<dbReference type="AlphaFoldDB" id="A0AAD9FN40"/>
<dbReference type="GO" id="GO:0005739">
    <property type="term" value="C:mitochondrion"/>
    <property type="evidence" value="ECO:0007669"/>
    <property type="project" value="UniProtKB-SubCell"/>
</dbReference>
<dbReference type="InterPro" id="IPR052008">
    <property type="entry name" value="Mitoribosomal_protein_bL33"/>
</dbReference>
<dbReference type="GO" id="GO:0006412">
    <property type="term" value="P:translation"/>
    <property type="evidence" value="ECO:0007669"/>
    <property type="project" value="InterPro"/>
</dbReference>
<protein>
    <recommendedName>
        <fullName evidence="6">Large ribosomal subunit protein bL33m</fullName>
    </recommendedName>
</protein>
<keyword evidence="8" id="KW-1185">Reference proteome</keyword>
<evidence type="ECO:0000256" key="1">
    <source>
        <dbReference type="ARBA" id="ARBA00004173"/>
    </source>
</evidence>
<dbReference type="GO" id="GO:1990904">
    <property type="term" value="C:ribonucleoprotein complex"/>
    <property type="evidence" value="ECO:0007669"/>
    <property type="project" value="UniProtKB-KW"/>
</dbReference>
<evidence type="ECO:0000256" key="6">
    <source>
        <dbReference type="ARBA" id="ARBA00035275"/>
    </source>
</evidence>
<evidence type="ECO:0000256" key="3">
    <source>
        <dbReference type="ARBA" id="ARBA00022980"/>
    </source>
</evidence>
<sequence>MQPSLVNFAKKGGASKDRRIIVKLMSTALTGFFYTTKRLRTSDKLSMVKFDPRAKRHVLFVEGGKLK</sequence>
<dbReference type="SUPFAM" id="SSF57829">
    <property type="entry name" value="Zn-binding ribosomal proteins"/>
    <property type="match status" value="1"/>
</dbReference>
<keyword evidence="4" id="KW-0496">Mitochondrion</keyword>
<accession>A0AAD9FN40</accession>
<dbReference type="GO" id="GO:0003735">
    <property type="term" value="F:structural constituent of ribosome"/>
    <property type="evidence" value="ECO:0007669"/>
    <property type="project" value="InterPro"/>
</dbReference>
<organism evidence="7 8">
    <name type="scientific">Papiliotrema laurentii</name>
    <name type="common">Cryptococcus laurentii</name>
    <dbReference type="NCBI Taxonomy" id="5418"/>
    <lineage>
        <taxon>Eukaryota</taxon>
        <taxon>Fungi</taxon>
        <taxon>Dikarya</taxon>
        <taxon>Basidiomycota</taxon>
        <taxon>Agaricomycotina</taxon>
        <taxon>Tremellomycetes</taxon>
        <taxon>Tremellales</taxon>
        <taxon>Rhynchogastremaceae</taxon>
        <taxon>Papiliotrema</taxon>
    </lineage>
</organism>
<dbReference type="Proteomes" id="UP001182556">
    <property type="component" value="Unassembled WGS sequence"/>
</dbReference>
<proteinExistence type="inferred from homology"/>
<comment type="subcellular location">
    <subcellularLocation>
        <location evidence="1">Mitochondrion</location>
    </subcellularLocation>
</comment>
<evidence type="ECO:0000256" key="5">
    <source>
        <dbReference type="ARBA" id="ARBA00023274"/>
    </source>
</evidence>
<reference evidence="7" key="1">
    <citation type="submission" date="2023-02" db="EMBL/GenBank/DDBJ databases">
        <title>Identification and recombinant expression of a fungal hydrolase from Papiliotrema laurentii that hydrolyzes apple cutin and clears colloidal polyester polyurethane.</title>
        <authorList>
            <consortium name="DOE Joint Genome Institute"/>
            <person name="Roman V.A."/>
            <person name="Bojanowski C."/>
            <person name="Crable B.R."/>
            <person name="Wagner D.N."/>
            <person name="Hung C.S."/>
            <person name="Nadeau L.J."/>
            <person name="Schratz L."/>
            <person name="Haridas S."/>
            <person name="Pangilinan J."/>
            <person name="Lipzen A."/>
            <person name="Na H."/>
            <person name="Yan M."/>
            <person name="Ng V."/>
            <person name="Grigoriev I.V."/>
            <person name="Spatafora J.W."/>
            <person name="Barlow D."/>
            <person name="Biffinger J."/>
            <person name="Kelley-Loughnane N."/>
            <person name="Varaljay V.A."/>
            <person name="Crookes-Goodson W.J."/>
        </authorList>
    </citation>
    <scope>NUCLEOTIDE SEQUENCE</scope>
    <source>
        <strain evidence="7">5307AH</strain>
    </source>
</reference>
<evidence type="ECO:0000313" key="7">
    <source>
        <dbReference type="EMBL" id="KAK1921716.1"/>
    </source>
</evidence>
<dbReference type="Gene3D" id="2.20.28.120">
    <property type="entry name" value="Ribosomal protein L33"/>
    <property type="match status" value="1"/>
</dbReference>
<evidence type="ECO:0000256" key="4">
    <source>
        <dbReference type="ARBA" id="ARBA00023128"/>
    </source>
</evidence>
<comment type="similarity">
    <text evidence="2">Belongs to the bacterial ribosomal protein bL33 family.</text>
</comment>